<dbReference type="PRINTS" id="PR00164">
    <property type="entry name" value="ABC2TRNSPORT"/>
</dbReference>
<comment type="similarity">
    <text evidence="5">Belongs to the ABC-2 integral membrane protein family.</text>
</comment>
<dbReference type="PIRSF" id="PIRSF006648">
    <property type="entry name" value="DrrB"/>
    <property type="match status" value="1"/>
</dbReference>
<feature type="transmembrane region" description="Helical" evidence="5">
    <location>
        <begin position="44"/>
        <end position="63"/>
    </location>
</feature>
<dbReference type="GO" id="GO:0140359">
    <property type="term" value="F:ABC-type transporter activity"/>
    <property type="evidence" value="ECO:0007669"/>
    <property type="project" value="InterPro"/>
</dbReference>
<evidence type="ECO:0000259" key="6">
    <source>
        <dbReference type="PROSITE" id="PS51012"/>
    </source>
</evidence>
<keyword evidence="2 5" id="KW-0812">Transmembrane</keyword>
<keyword evidence="5" id="KW-0813">Transport</keyword>
<comment type="subcellular location">
    <subcellularLocation>
        <location evidence="5">Cell membrane</location>
        <topology evidence="5">Multi-pass membrane protein</topology>
    </subcellularLocation>
    <subcellularLocation>
        <location evidence="1">Membrane</location>
        <topology evidence="1">Multi-pass membrane protein</topology>
    </subcellularLocation>
</comment>
<dbReference type="GO" id="GO:0043190">
    <property type="term" value="C:ATP-binding cassette (ABC) transporter complex"/>
    <property type="evidence" value="ECO:0007669"/>
    <property type="project" value="InterPro"/>
</dbReference>
<organism evidence="7 8">
    <name type="scientific">Anaerobacillus alkalidiazotrophicus</name>
    <dbReference type="NCBI Taxonomy" id="472963"/>
    <lineage>
        <taxon>Bacteria</taxon>
        <taxon>Bacillati</taxon>
        <taxon>Bacillota</taxon>
        <taxon>Bacilli</taxon>
        <taxon>Bacillales</taxon>
        <taxon>Bacillaceae</taxon>
        <taxon>Anaerobacillus</taxon>
    </lineage>
</organism>
<dbReference type="STRING" id="472963.BKP45_14410"/>
<evidence type="ECO:0000256" key="3">
    <source>
        <dbReference type="ARBA" id="ARBA00022989"/>
    </source>
</evidence>
<dbReference type="OrthoDB" id="670210at2"/>
<sequence>MSQQLDVWHKDLVKDKNPILKFWSEVFAIVELEWKKIRKEPIEIVLRAIQPILWLVLFGQVFSQIRGIPTNGATYIEFLTPGILAQSITFLSIFYGLNILLDRDSGLMQKYFSSPIYRSAFILGKMFSASLRALGQLVIIIVIALVLGVNLDLTIVTIIGVIFTVILGSAFFAGLSIFIACHIRSREGLMGFGQLITMPLFFASNALYPISIMPGWLQEIAIVNPMSYTVDALRGFLLTTHTPTIILDFGILLCAVILILFASTKVYPKILN</sequence>
<dbReference type="Proteomes" id="UP000180057">
    <property type="component" value="Unassembled WGS sequence"/>
</dbReference>
<comment type="caution">
    <text evidence="7">The sequence shown here is derived from an EMBL/GenBank/DDBJ whole genome shotgun (WGS) entry which is preliminary data.</text>
</comment>
<dbReference type="InterPro" id="IPR013525">
    <property type="entry name" value="ABC2_TM"/>
</dbReference>
<evidence type="ECO:0000256" key="1">
    <source>
        <dbReference type="ARBA" id="ARBA00004141"/>
    </source>
</evidence>
<evidence type="ECO:0000256" key="2">
    <source>
        <dbReference type="ARBA" id="ARBA00022692"/>
    </source>
</evidence>
<dbReference type="AlphaFoldDB" id="A0A1S2M332"/>
<evidence type="ECO:0000313" key="8">
    <source>
        <dbReference type="Proteomes" id="UP000180057"/>
    </source>
</evidence>
<dbReference type="RefSeq" id="WP_071390393.1">
    <property type="nucleotide sequence ID" value="NZ_MLQS01000022.1"/>
</dbReference>
<evidence type="ECO:0000313" key="7">
    <source>
        <dbReference type="EMBL" id="OIJ19044.1"/>
    </source>
</evidence>
<accession>A0A1S2M332</accession>
<gene>
    <name evidence="7" type="ORF">BKP45_14410</name>
</gene>
<name>A0A1S2M332_9BACI</name>
<reference evidence="7 8" key="1">
    <citation type="submission" date="2016-10" db="EMBL/GenBank/DDBJ databases">
        <title>Draft genome sequences of four alkaliphilic bacteria belonging to the Anaerobacillus genus.</title>
        <authorList>
            <person name="Bassil N.M."/>
            <person name="Lloyd J.R."/>
        </authorList>
    </citation>
    <scope>NUCLEOTIDE SEQUENCE [LARGE SCALE GENOMIC DNA]</scope>
    <source>
        <strain evidence="7 8">DSM 22531</strain>
    </source>
</reference>
<dbReference type="PANTHER" id="PTHR43229:SF2">
    <property type="entry name" value="NODULATION PROTEIN J"/>
    <property type="match status" value="1"/>
</dbReference>
<feature type="domain" description="ABC transmembrane type-2" evidence="6">
    <location>
        <begin position="42"/>
        <end position="270"/>
    </location>
</feature>
<dbReference type="PROSITE" id="PS51012">
    <property type="entry name" value="ABC_TM2"/>
    <property type="match status" value="1"/>
</dbReference>
<dbReference type="InterPro" id="IPR000412">
    <property type="entry name" value="ABC_2_transport"/>
</dbReference>
<dbReference type="PANTHER" id="PTHR43229">
    <property type="entry name" value="NODULATION PROTEIN J"/>
    <property type="match status" value="1"/>
</dbReference>
<keyword evidence="5" id="KW-1003">Cell membrane</keyword>
<feature type="transmembrane region" description="Helical" evidence="5">
    <location>
        <begin position="83"/>
        <end position="101"/>
    </location>
</feature>
<keyword evidence="8" id="KW-1185">Reference proteome</keyword>
<keyword evidence="3 5" id="KW-1133">Transmembrane helix</keyword>
<dbReference type="InterPro" id="IPR051784">
    <property type="entry name" value="Nod_factor_ABC_transporter"/>
</dbReference>
<dbReference type="InterPro" id="IPR047817">
    <property type="entry name" value="ABC2_TM_bact-type"/>
</dbReference>
<keyword evidence="4 5" id="KW-0472">Membrane</keyword>
<dbReference type="Pfam" id="PF01061">
    <property type="entry name" value="ABC2_membrane"/>
    <property type="match status" value="1"/>
</dbReference>
<protein>
    <recommendedName>
        <fullName evidence="5">Transport permease protein</fullName>
    </recommendedName>
</protein>
<feature type="transmembrane region" description="Helical" evidence="5">
    <location>
        <begin position="122"/>
        <end position="147"/>
    </location>
</feature>
<evidence type="ECO:0000256" key="4">
    <source>
        <dbReference type="ARBA" id="ARBA00023136"/>
    </source>
</evidence>
<feature type="transmembrane region" description="Helical" evidence="5">
    <location>
        <begin position="236"/>
        <end position="262"/>
    </location>
</feature>
<feature type="transmembrane region" description="Helical" evidence="5">
    <location>
        <begin position="153"/>
        <end position="183"/>
    </location>
</feature>
<proteinExistence type="inferred from homology"/>
<dbReference type="EMBL" id="MLQS01000022">
    <property type="protein sequence ID" value="OIJ19044.1"/>
    <property type="molecule type" value="Genomic_DNA"/>
</dbReference>
<feature type="transmembrane region" description="Helical" evidence="5">
    <location>
        <begin position="195"/>
        <end position="216"/>
    </location>
</feature>
<evidence type="ECO:0000256" key="5">
    <source>
        <dbReference type="RuleBase" id="RU361157"/>
    </source>
</evidence>